<dbReference type="Proteomes" id="UP000261540">
    <property type="component" value="Unplaced"/>
</dbReference>
<dbReference type="PANTHER" id="PTHR15225:SF1">
    <property type="entry name" value="INTERFERON-INDUCED 35 KDA PROTEIN"/>
    <property type="match status" value="1"/>
</dbReference>
<dbReference type="GO" id="GO:0005634">
    <property type="term" value="C:nucleus"/>
    <property type="evidence" value="ECO:0007669"/>
    <property type="project" value="TreeGrafter"/>
</dbReference>
<feature type="domain" description="NID" evidence="2">
    <location>
        <begin position="164"/>
        <end position="251"/>
    </location>
</feature>
<dbReference type="Ensembl" id="ENSPKIT00000000635.1">
    <property type="protein sequence ID" value="ENSPKIP00000020025.1"/>
    <property type="gene ID" value="ENSPKIG00000004959.1"/>
</dbReference>
<evidence type="ECO:0000256" key="1">
    <source>
        <dbReference type="SAM" id="Coils"/>
    </source>
</evidence>
<reference evidence="3" key="1">
    <citation type="submission" date="2025-08" db="UniProtKB">
        <authorList>
            <consortium name="Ensembl"/>
        </authorList>
    </citation>
    <scope>IDENTIFICATION</scope>
</reference>
<protein>
    <submittedName>
        <fullName evidence="3">Interferon-induced 35 kDa protein homolog</fullName>
    </submittedName>
</protein>
<organism evidence="3 4">
    <name type="scientific">Paramormyrops kingsleyae</name>
    <dbReference type="NCBI Taxonomy" id="1676925"/>
    <lineage>
        <taxon>Eukaryota</taxon>
        <taxon>Metazoa</taxon>
        <taxon>Chordata</taxon>
        <taxon>Craniata</taxon>
        <taxon>Vertebrata</taxon>
        <taxon>Euteleostomi</taxon>
        <taxon>Actinopterygii</taxon>
        <taxon>Neopterygii</taxon>
        <taxon>Teleostei</taxon>
        <taxon>Osteoglossocephala</taxon>
        <taxon>Osteoglossomorpha</taxon>
        <taxon>Osteoglossiformes</taxon>
        <taxon>Mormyridae</taxon>
        <taxon>Paramormyrops</taxon>
    </lineage>
</organism>
<evidence type="ECO:0000313" key="3">
    <source>
        <dbReference type="Ensembl" id="ENSPKIP00000020025.1"/>
    </source>
</evidence>
<dbReference type="InterPro" id="IPR012677">
    <property type="entry name" value="Nucleotide-bd_a/b_plait_sf"/>
</dbReference>
<feature type="domain" description="NID" evidence="2">
    <location>
        <begin position="261"/>
        <end position="348"/>
    </location>
</feature>
<evidence type="ECO:0000259" key="2">
    <source>
        <dbReference type="Pfam" id="PF07292"/>
    </source>
</evidence>
<dbReference type="RefSeq" id="XP_023646394.1">
    <property type="nucleotide sequence ID" value="XM_023790626.2"/>
</dbReference>
<dbReference type="RefSeq" id="XP_023646392.1">
    <property type="nucleotide sequence ID" value="XM_023790624.2"/>
</dbReference>
<dbReference type="Pfam" id="PF07292">
    <property type="entry name" value="NID"/>
    <property type="match status" value="2"/>
</dbReference>
<sequence>MSNTEDSAVTNGQTILKNDLHDLQKIKQEIKMCETTHAQLLTDQKELSNAKDDLWILAERFQKQSEKIKREMEEEEKEHSQRMDNLQVKLEKLQKEQDLLKAEEQQMKDELERTDKLNEKQRRQAQFSAIVPEKRLVFSGDASSTAGGLDVNSQIVYPMEGGTALLTFEEEKVAQQVLALQKHVIRLEDCSVTLEVKPVQFLIPSHIEMDIYECPRCILISNLPKDVEESRLLDRLELHFGKTRNGGGEVETTEMLEDSNVVIKFLNGDVTEGLVRKKYHDVQMDKKERVRVTPFVNGEVTTLQTQLSVAKRTVLLTGIPSIMDEETMQDSLEVHFQKSSNGGGEIEAIAFNSVGHKKLAVFDNDDSADP</sequence>
<dbReference type="AlphaFoldDB" id="A0A3B3RQB2"/>
<dbReference type="GeneID" id="111832883"/>
<dbReference type="InterPro" id="IPR009909">
    <property type="entry name" value="Nmi/IFP35_dom"/>
</dbReference>
<keyword evidence="1" id="KW-0175">Coiled coil</keyword>
<dbReference type="Gene3D" id="3.30.70.330">
    <property type="match status" value="2"/>
</dbReference>
<dbReference type="PANTHER" id="PTHR15225">
    <property type="entry name" value="INTERFERON-INDUCED PROTEIN 35/NMI N-MYC/STAT INTERACTING PROTEIN"/>
    <property type="match status" value="1"/>
</dbReference>
<name>A0A3B3RQB2_9TELE</name>
<keyword evidence="4" id="KW-1185">Reference proteome</keyword>
<evidence type="ECO:0000313" key="4">
    <source>
        <dbReference type="Proteomes" id="UP000261540"/>
    </source>
</evidence>
<dbReference type="OrthoDB" id="9936051at2759"/>
<accession>A0A3B3RQB2</accession>
<feature type="coiled-coil region" evidence="1">
    <location>
        <begin position="58"/>
        <end position="124"/>
    </location>
</feature>
<dbReference type="RefSeq" id="XP_023646393.1">
    <property type="nucleotide sequence ID" value="XM_023790625.2"/>
</dbReference>
<reference evidence="3" key="2">
    <citation type="submission" date="2025-09" db="UniProtKB">
        <authorList>
            <consortium name="Ensembl"/>
        </authorList>
    </citation>
    <scope>IDENTIFICATION</scope>
</reference>
<proteinExistence type="predicted"/>
<dbReference type="GeneTree" id="ENSGT00530000063686"/>
<dbReference type="KEGG" id="pki:111832883"/>